<accession>A0A9X0D058</accession>
<comment type="caution">
    <text evidence="1">The sequence shown here is derived from an EMBL/GenBank/DDBJ whole genome shotgun (WGS) entry which is preliminary data.</text>
</comment>
<keyword evidence="2" id="KW-1185">Reference proteome</keyword>
<evidence type="ECO:0000313" key="1">
    <source>
        <dbReference type="EMBL" id="KAJ7381945.1"/>
    </source>
</evidence>
<protein>
    <submittedName>
        <fullName evidence="1">Uncharacterized protein</fullName>
    </submittedName>
</protein>
<gene>
    <name evidence="1" type="ORF">OS493_038074</name>
</gene>
<feature type="non-terminal residue" evidence="1">
    <location>
        <position position="1"/>
    </location>
</feature>
<evidence type="ECO:0000313" key="2">
    <source>
        <dbReference type="Proteomes" id="UP001163046"/>
    </source>
</evidence>
<proteinExistence type="predicted"/>
<dbReference type="Proteomes" id="UP001163046">
    <property type="component" value="Unassembled WGS sequence"/>
</dbReference>
<sequence>SRGRTKKTIQISEYELQRNKRIEESQLEQIKNNLIPRTMAIIAAALFYLKAKTLSELSMIVFKDLFIHVLPARFTGSQKLDQLAIWYDIDIKLVTKGNKCE</sequence>
<dbReference type="EMBL" id="MU825957">
    <property type="protein sequence ID" value="KAJ7381945.1"/>
    <property type="molecule type" value="Genomic_DNA"/>
</dbReference>
<feature type="non-terminal residue" evidence="1">
    <location>
        <position position="101"/>
    </location>
</feature>
<reference evidence="1" key="1">
    <citation type="submission" date="2023-01" db="EMBL/GenBank/DDBJ databases">
        <title>Genome assembly of the deep-sea coral Lophelia pertusa.</title>
        <authorList>
            <person name="Herrera S."/>
            <person name="Cordes E."/>
        </authorList>
    </citation>
    <scope>NUCLEOTIDE SEQUENCE</scope>
    <source>
        <strain evidence="1">USNM1676648</strain>
        <tissue evidence="1">Polyp</tissue>
    </source>
</reference>
<organism evidence="1 2">
    <name type="scientific">Desmophyllum pertusum</name>
    <dbReference type="NCBI Taxonomy" id="174260"/>
    <lineage>
        <taxon>Eukaryota</taxon>
        <taxon>Metazoa</taxon>
        <taxon>Cnidaria</taxon>
        <taxon>Anthozoa</taxon>
        <taxon>Hexacorallia</taxon>
        <taxon>Scleractinia</taxon>
        <taxon>Caryophylliina</taxon>
        <taxon>Caryophylliidae</taxon>
        <taxon>Desmophyllum</taxon>
    </lineage>
</organism>
<name>A0A9X0D058_9CNID</name>
<dbReference type="AlphaFoldDB" id="A0A9X0D058"/>